<protein>
    <submittedName>
        <fullName evidence="2">Uncharacterized protein</fullName>
    </submittedName>
</protein>
<dbReference type="EMBL" id="JXTC01000189">
    <property type="protein sequence ID" value="PON82664.1"/>
    <property type="molecule type" value="Genomic_DNA"/>
</dbReference>
<organism evidence="2 3">
    <name type="scientific">Trema orientale</name>
    <name type="common">Charcoal tree</name>
    <name type="synonym">Celtis orientalis</name>
    <dbReference type="NCBI Taxonomy" id="63057"/>
    <lineage>
        <taxon>Eukaryota</taxon>
        <taxon>Viridiplantae</taxon>
        <taxon>Streptophyta</taxon>
        <taxon>Embryophyta</taxon>
        <taxon>Tracheophyta</taxon>
        <taxon>Spermatophyta</taxon>
        <taxon>Magnoliopsida</taxon>
        <taxon>eudicotyledons</taxon>
        <taxon>Gunneridae</taxon>
        <taxon>Pentapetalae</taxon>
        <taxon>rosids</taxon>
        <taxon>fabids</taxon>
        <taxon>Rosales</taxon>
        <taxon>Cannabaceae</taxon>
        <taxon>Trema</taxon>
    </lineage>
</organism>
<dbReference type="AlphaFoldDB" id="A0A2P5EAY4"/>
<dbReference type="OrthoDB" id="1742729at2759"/>
<name>A0A2P5EAY4_TREOI</name>
<reference evidence="3" key="1">
    <citation type="submission" date="2016-06" db="EMBL/GenBank/DDBJ databases">
        <title>Parallel loss of symbiosis genes in relatives of nitrogen-fixing non-legume Parasponia.</title>
        <authorList>
            <person name="Van Velzen R."/>
            <person name="Holmer R."/>
            <person name="Bu F."/>
            <person name="Rutten L."/>
            <person name="Van Zeijl A."/>
            <person name="Liu W."/>
            <person name="Santuari L."/>
            <person name="Cao Q."/>
            <person name="Sharma T."/>
            <person name="Shen D."/>
            <person name="Roswanjaya Y."/>
            <person name="Wardhani T."/>
            <person name="Kalhor M.S."/>
            <person name="Jansen J."/>
            <person name="Van den Hoogen J."/>
            <person name="Gungor B."/>
            <person name="Hartog M."/>
            <person name="Hontelez J."/>
            <person name="Verver J."/>
            <person name="Yang W.-C."/>
            <person name="Schijlen E."/>
            <person name="Repin R."/>
            <person name="Schilthuizen M."/>
            <person name="Schranz E."/>
            <person name="Heidstra R."/>
            <person name="Miyata K."/>
            <person name="Fedorova E."/>
            <person name="Kohlen W."/>
            <person name="Bisseling T."/>
            <person name="Smit S."/>
            <person name="Geurts R."/>
        </authorList>
    </citation>
    <scope>NUCLEOTIDE SEQUENCE [LARGE SCALE GENOMIC DNA]</scope>
    <source>
        <strain evidence="3">cv. RG33-2</strain>
    </source>
</reference>
<dbReference type="Proteomes" id="UP000237000">
    <property type="component" value="Unassembled WGS sequence"/>
</dbReference>
<sequence length="119" mass="13088">MPPFSPSGSASAALSSYHRPPQSRNASPRTTSFLPTARASSRGGTSSSWLNTFLDTRRDEIKRLLCTLSRISSQHGFAKVELKTTTFSELTFNVIVRMVAGKRYFGDEVSDVEEADRAV</sequence>
<accession>A0A2P5EAY4</accession>
<proteinExistence type="predicted"/>
<feature type="compositionally biased region" description="Low complexity" evidence="1">
    <location>
        <begin position="1"/>
        <end position="16"/>
    </location>
</feature>
<comment type="caution">
    <text evidence="2">The sequence shown here is derived from an EMBL/GenBank/DDBJ whole genome shotgun (WGS) entry which is preliminary data.</text>
</comment>
<gene>
    <name evidence="2" type="ORF">TorRG33x02_214400</name>
</gene>
<evidence type="ECO:0000256" key="1">
    <source>
        <dbReference type="SAM" id="MobiDB-lite"/>
    </source>
</evidence>
<feature type="compositionally biased region" description="Low complexity" evidence="1">
    <location>
        <begin position="36"/>
        <end position="48"/>
    </location>
</feature>
<keyword evidence="3" id="KW-1185">Reference proteome</keyword>
<evidence type="ECO:0000313" key="2">
    <source>
        <dbReference type="EMBL" id="PON82664.1"/>
    </source>
</evidence>
<feature type="region of interest" description="Disordered" evidence="1">
    <location>
        <begin position="1"/>
        <end position="50"/>
    </location>
</feature>
<feature type="compositionally biased region" description="Polar residues" evidence="1">
    <location>
        <begin position="22"/>
        <end position="34"/>
    </location>
</feature>
<dbReference type="InParanoid" id="A0A2P5EAY4"/>
<evidence type="ECO:0000313" key="3">
    <source>
        <dbReference type="Proteomes" id="UP000237000"/>
    </source>
</evidence>
<dbReference type="STRING" id="63057.A0A2P5EAY4"/>